<dbReference type="EMBL" id="CP108222">
    <property type="protein sequence ID" value="WTT20599.1"/>
    <property type="molecule type" value="Genomic_DNA"/>
</dbReference>
<name>A0AAU2A7L6_9ACTN</name>
<organism evidence="3">
    <name type="scientific">Streptomyces sp. NBC_00093</name>
    <dbReference type="NCBI Taxonomy" id="2975649"/>
    <lineage>
        <taxon>Bacteria</taxon>
        <taxon>Bacillati</taxon>
        <taxon>Actinomycetota</taxon>
        <taxon>Actinomycetes</taxon>
        <taxon>Kitasatosporales</taxon>
        <taxon>Streptomycetaceae</taxon>
        <taxon>Streptomyces</taxon>
    </lineage>
</organism>
<evidence type="ECO:0000256" key="1">
    <source>
        <dbReference type="ARBA" id="ARBA00004328"/>
    </source>
</evidence>
<reference evidence="3" key="1">
    <citation type="submission" date="2022-10" db="EMBL/GenBank/DDBJ databases">
        <title>The complete genomes of actinobacterial strains from the NBC collection.</title>
        <authorList>
            <person name="Joergensen T.S."/>
            <person name="Alvarez Arevalo M."/>
            <person name="Sterndorff E.B."/>
            <person name="Faurdal D."/>
            <person name="Vuksanovic O."/>
            <person name="Mourched A.-S."/>
            <person name="Charusanti P."/>
            <person name="Shaw S."/>
            <person name="Blin K."/>
            <person name="Weber T."/>
        </authorList>
    </citation>
    <scope>NUCLEOTIDE SEQUENCE</scope>
    <source>
        <strain evidence="3">NBC_00093</strain>
    </source>
</reference>
<dbReference type="InterPro" id="IPR054612">
    <property type="entry name" value="Phage_capsid-like_C"/>
</dbReference>
<dbReference type="Pfam" id="PF05065">
    <property type="entry name" value="Phage_capsid"/>
    <property type="match status" value="1"/>
</dbReference>
<dbReference type="AlphaFoldDB" id="A0AAU2A7L6"/>
<proteinExistence type="predicted"/>
<comment type="subcellular location">
    <subcellularLocation>
        <location evidence="1">Virion</location>
    </subcellularLocation>
</comment>
<protein>
    <submittedName>
        <fullName evidence="3">Phage major capsid protein</fullName>
    </submittedName>
</protein>
<sequence>MSSVNADAWVPEEYGSDVLNRVLQQSAIEAVARHYVMGSNITEVPRIGAATTVVVPKKGSYVDDTNTLDLVELRAVKFTNAMTIAEEDLEDANADIVAAQQLSVATSYATHLDVACLGTTAVANPGTTGTVPFTSVYKAAPSGNKIASAGAVTYTKLSDTFAIVEGGAYWNDADTVVIAHPKFKSVFRGIVDTNGRPIFIEGLAGTPGTLFNVPVQFSYGAVTSATASSAPGGAGGAAGVAGNPLLVVGNRQHLILGDRAPIEWRLVEEAGARTDEPLLKMRARKGFAVGRPEAFGILEVTTS</sequence>
<accession>A0AAU2A7L6</accession>
<dbReference type="SUPFAM" id="SSF56563">
    <property type="entry name" value="Major capsid protein gp5"/>
    <property type="match status" value="1"/>
</dbReference>
<evidence type="ECO:0000259" key="2">
    <source>
        <dbReference type="Pfam" id="PF05065"/>
    </source>
</evidence>
<feature type="domain" description="Phage capsid-like C-terminal" evidence="2">
    <location>
        <begin position="10"/>
        <end position="298"/>
    </location>
</feature>
<dbReference type="NCBIfam" id="TIGR01554">
    <property type="entry name" value="major_cap_HK97"/>
    <property type="match status" value="1"/>
</dbReference>
<gene>
    <name evidence="3" type="ORF">OHA22_36275</name>
</gene>
<evidence type="ECO:0000313" key="3">
    <source>
        <dbReference type="EMBL" id="WTT20599.1"/>
    </source>
</evidence>
<dbReference type="InterPro" id="IPR024455">
    <property type="entry name" value="Phage_capsid"/>
</dbReference>